<evidence type="ECO:0000256" key="2">
    <source>
        <dbReference type="ARBA" id="ARBA00022617"/>
    </source>
</evidence>
<dbReference type="InterPro" id="IPR001486">
    <property type="entry name" value="Hemoglobin_trunc"/>
</dbReference>
<comment type="caution">
    <text evidence="6">The sequence shown here is derived from an EMBL/GenBank/DDBJ whole genome shotgun (WGS) entry which is preliminary data.</text>
</comment>
<dbReference type="GO" id="GO:0020037">
    <property type="term" value="F:heme binding"/>
    <property type="evidence" value="ECO:0007669"/>
    <property type="project" value="InterPro"/>
</dbReference>
<evidence type="ECO:0008006" key="8">
    <source>
        <dbReference type="Google" id="ProtNLM"/>
    </source>
</evidence>
<sequence length="123" mass="14259">MKKNIYDKYGGSKALEAIVIVFYEKVLQSKNLIHYFENIDMNKLMSHQVKFLSALLGGPIQYDNSTIKNMHRKLNISEKDFNETANLLKETLAEKKFDWEDIDSVMKKISSFKDDIVTKSPHA</sequence>
<dbReference type="Proteomes" id="UP000442694">
    <property type="component" value="Unassembled WGS sequence"/>
</dbReference>
<dbReference type="SUPFAM" id="SSF46458">
    <property type="entry name" value="Globin-like"/>
    <property type="match status" value="1"/>
</dbReference>
<evidence type="ECO:0000313" key="7">
    <source>
        <dbReference type="Proteomes" id="UP000442694"/>
    </source>
</evidence>
<keyword evidence="3 5" id="KW-0479">Metal-binding</keyword>
<keyword evidence="7" id="KW-1185">Reference proteome</keyword>
<name>A0A833N5M5_9BACT</name>
<evidence type="ECO:0000313" key="6">
    <source>
        <dbReference type="EMBL" id="KAB8030922.1"/>
    </source>
</evidence>
<accession>A0A833N5M5</accession>
<proteinExistence type="predicted"/>
<feature type="binding site" description="distal binding residue" evidence="5">
    <location>
        <position position="71"/>
    </location>
    <ligand>
        <name>heme</name>
        <dbReference type="ChEBI" id="CHEBI:30413"/>
    </ligand>
    <ligandPart>
        <name>Fe</name>
        <dbReference type="ChEBI" id="CHEBI:18248"/>
    </ligandPart>
</feature>
<dbReference type="RefSeq" id="WP_152212849.1">
    <property type="nucleotide sequence ID" value="NZ_WFLN01000006.1"/>
</dbReference>
<dbReference type="Pfam" id="PF01152">
    <property type="entry name" value="Bac_globin"/>
    <property type="match status" value="1"/>
</dbReference>
<keyword evidence="2 5" id="KW-0349">Heme</keyword>
<dbReference type="InterPro" id="IPR012292">
    <property type="entry name" value="Globin/Proto"/>
</dbReference>
<dbReference type="InterPro" id="IPR009050">
    <property type="entry name" value="Globin-like_sf"/>
</dbReference>
<evidence type="ECO:0000256" key="4">
    <source>
        <dbReference type="ARBA" id="ARBA00023004"/>
    </source>
</evidence>
<feature type="binding site" description="distal binding residue" evidence="5">
    <location>
        <position position="47"/>
    </location>
    <ligand>
        <name>heme</name>
        <dbReference type="ChEBI" id="CHEBI:30413"/>
    </ligand>
    <ligandPart>
        <name>Fe</name>
        <dbReference type="ChEBI" id="CHEBI:18248"/>
    </ligandPart>
</feature>
<evidence type="ECO:0000256" key="5">
    <source>
        <dbReference type="PIRSR" id="PIRSR601486-1"/>
    </source>
</evidence>
<dbReference type="CDD" id="cd00454">
    <property type="entry name" value="TrHb1_N"/>
    <property type="match status" value="1"/>
</dbReference>
<protein>
    <recommendedName>
        <fullName evidence="8">Group 1 truncated hemoglobin</fullName>
    </recommendedName>
</protein>
<gene>
    <name evidence="6" type="ORF">GCL57_08090</name>
</gene>
<keyword evidence="1" id="KW-0813">Transport</keyword>
<evidence type="ECO:0000256" key="3">
    <source>
        <dbReference type="ARBA" id="ARBA00022723"/>
    </source>
</evidence>
<dbReference type="Gene3D" id="1.10.490.10">
    <property type="entry name" value="Globins"/>
    <property type="match status" value="1"/>
</dbReference>
<reference evidence="6 7" key="1">
    <citation type="submission" date="2019-10" db="EMBL/GenBank/DDBJ databases">
        <title>New genus of Silvanigrellaceae.</title>
        <authorList>
            <person name="Pitt A."/>
            <person name="Hahn M.W."/>
        </authorList>
    </citation>
    <scope>NUCLEOTIDE SEQUENCE [LARGE SCALE GENOMIC DNA]</scope>
    <source>
        <strain evidence="6 7">33A1-SZDP</strain>
    </source>
</reference>
<keyword evidence="4 5" id="KW-0408">Iron</keyword>
<evidence type="ECO:0000256" key="1">
    <source>
        <dbReference type="ARBA" id="ARBA00022448"/>
    </source>
</evidence>
<dbReference type="GO" id="GO:0046872">
    <property type="term" value="F:metal ion binding"/>
    <property type="evidence" value="ECO:0007669"/>
    <property type="project" value="UniProtKB-KW"/>
</dbReference>
<organism evidence="6 7">
    <name type="scientific">Fluviispira multicolorata</name>
    <dbReference type="NCBI Taxonomy" id="2654512"/>
    <lineage>
        <taxon>Bacteria</taxon>
        <taxon>Pseudomonadati</taxon>
        <taxon>Bdellovibrionota</taxon>
        <taxon>Oligoflexia</taxon>
        <taxon>Silvanigrellales</taxon>
        <taxon>Silvanigrellaceae</taxon>
        <taxon>Fluviispira</taxon>
    </lineage>
</organism>
<dbReference type="EMBL" id="WFLN01000006">
    <property type="protein sequence ID" value="KAB8030922.1"/>
    <property type="molecule type" value="Genomic_DNA"/>
</dbReference>
<dbReference type="AlphaFoldDB" id="A0A833N5M5"/>
<dbReference type="GO" id="GO:0019825">
    <property type="term" value="F:oxygen binding"/>
    <property type="evidence" value="ECO:0007669"/>
    <property type="project" value="InterPro"/>
</dbReference>